<dbReference type="SMART" id="SM00822">
    <property type="entry name" value="PKS_KR"/>
    <property type="match status" value="1"/>
</dbReference>
<evidence type="ECO:0000256" key="6">
    <source>
        <dbReference type="ARBA" id="ARBA00066334"/>
    </source>
</evidence>
<dbReference type="InterPro" id="IPR003560">
    <property type="entry name" value="DHB_DH"/>
</dbReference>
<comment type="similarity">
    <text evidence="2 9">Belongs to the short-chain dehydrogenases/reductases (SDR) family.</text>
</comment>
<evidence type="ECO:0000256" key="8">
    <source>
        <dbReference type="NCBIfam" id="TIGR04316"/>
    </source>
</evidence>
<comment type="caution">
    <text evidence="11">The sequence shown here is derived from an EMBL/GenBank/DDBJ whole genome shotgun (WGS) entry which is preliminary data.</text>
</comment>
<comment type="catalytic activity">
    <reaction evidence="5">
        <text>(2S,3S)-2,3-dihydroxy-2,3-dihydrobenzoate + NAD(+) = 2,3-dihydroxybenzoate + NADH + H(+)</text>
        <dbReference type="Rhea" id="RHEA:23824"/>
        <dbReference type="ChEBI" id="CHEBI:15378"/>
        <dbReference type="ChEBI" id="CHEBI:36654"/>
        <dbReference type="ChEBI" id="CHEBI:57540"/>
        <dbReference type="ChEBI" id="CHEBI:57945"/>
        <dbReference type="ChEBI" id="CHEBI:58764"/>
        <dbReference type="EC" id="1.3.1.28"/>
    </reaction>
</comment>
<dbReference type="FunFam" id="3.40.50.720:FF:000160">
    <property type="entry name" value="2,3-dihydro-2,3-dihydroxybenzoate dehydrogenase"/>
    <property type="match status" value="1"/>
</dbReference>
<evidence type="ECO:0000256" key="2">
    <source>
        <dbReference type="ARBA" id="ARBA00006484"/>
    </source>
</evidence>
<keyword evidence="4" id="KW-0520">NAD</keyword>
<reference evidence="11 12" key="1">
    <citation type="submission" date="2014-02" db="EMBL/GenBank/DDBJ databases">
        <title>The small core and large imbalanced accessory genome model reveals a collaborative survival strategy of Sorangium cellulosum strains in nature.</title>
        <authorList>
            <person name="Han K."/>
            <person name="Peng R."/>
            <person name="Blom J."/>
            <person name="Li Y.-Z."/>
        </authorList>
    </citation>
    <scope>NUCLEOTIDE SEQUENCE [LARGE SCALE GENOMIC DNA]</scope>
    <source>
        <strain evidence="11 12">So0008-312</strain>
    </source>
</reference>
<dbReference type="Gene3D" id="3.40.50.720">
    <property type="entry name" value="NAD(P)-binding Rossmann-like Domain"/>
    <property type="match status" value="1"/>
</dbReference>
<dbReference type="NCBIfam" id="TIGR04316">
    <property type="entry name" value="dhbA_paeA"/>
    <property type="match status" value="1"/>
</dbReference>
<dbReference type="Pfam" id="PF00106">
    <property type="entry name" value="adh_short"/>
    <property type="match status" value="1"/>
</dbReference>
<dbReference type="PRINTS" id="PR00080">
    <property type="entry name" value="SDRFAMILY"/>
</dbReference>
<evidence type="ECO:0000256" key="4">
    <source>
        <dbReference type="ARBA" id="ARBA00023027"/>
    </source>
</evidence>
<organism evidence="11 12">
    <name type="scientific">Sorangium cellulosum</name>
    <name type="common">Polyangium cellulosum</name>
    <dbReference type="NCBI Taxonomy" id="56"/>
    <lineage>
        <taxon>Bacteria</taxon>
        <taxon>Pseudomonadati</taxon>
        <taxon>Myxococcota</taxon>
        <taxon>Polyangia</taxon>
        <taxon>Polyangiales</taxon>
        <taxon>Polyangiaceae</taxon>
        <taxon>Sorangium</taxon>
    </lineage>
</organism>
<accession>A0A150Q7Q4</accession>
<dbReference type="OrthoDB" id="156828at2"/>
<feature type="domain" description="Ketoreductase" evidence="10">
    <location>
        <begin position="6"/>
        <end position="176"/>
    </location>
</feature>
<dbReference type="RefSeq" id="WP_061611903.1">
    <property type="nucleotide sequence ID" value="NZ_JEMA01000947.1"/>
</dbReference>
<evidence type="ECO:0000313" key="11">
    <source>
        <dbReference type="EMBL" id="KYF64004.1"/>
    </source>
</evidence>
<evidence type="ECO:0000256" key="5">
    <source>
        <dbReference type="ARBA" id="ARBA00052874"/>
    </source>
</evidence>
<dbReference type="InterPro" id="IPR057326">
    <property type="entry name" value="KR_dom"/>
</dbReference>
<evidence type="ECO:0000256" key="3">
    <source>
        <dbReference type="ARBA" id="ARBA00023002"/>
    </source>
</evidence>
<dbReference type="AlphaFoldDB" id="A0A150Q7Q4"/>
<dbReference type="GO" id="GO:0016616">
    <property type="term" value="F:oxidoreductase activity, acting on the CH-OH group of donors, NAD or NADP as acceptor"/>
    <property type="evidence" value="ECO:0007669"/>
    <property type="project" value="TreeGrafter"/>
</dbReference>
<dbReference type="EC" id="1.3.1.28" evidence="6 8"/>
<name>A0A150Q7Q4_SORCE</name>
<dbReference type="PROSITE" id="PS00061">
    <property type="entry name" value="ADH_SHORT"/>
    <property type="match status" value="1"/>
</dbReference>
<dbReference type="InterPro" id="IPR036291">
    <property type="entry name" value="NAD(P)-bd_dom_sf"/>
</dbReference>
<protein>
    <recommendedName>
        <fullName evidence="7 8">2,3-dihydro-2,3-dihydroxybenzoate dehydrogenase</fullName>
        <ecNumber evidence="6 8">1.3.1.28</ecNumber>
    </recommendedName>
</protein>
<sequence>MEFKHRTALVTGAAQGIGEAVARALAARGAAVAALDANEERLGAVVADLKASDRRAAAHAADVADGRAVERVVDRVERELGPIELLVNVAGVLRVSPALSLSDEDWERTFAVNTTGVFNVGRAVARRMVPRRSGSIVTVGSNAARTPRMHMSAYAASKAAAAQWTKCLGLELAQHDIRCNVVSPGSTDTPMQRALWSDDCGAQAVIAGSPAAFKLGIPLNRIASTDDVAAAVLFLLSDQARHITMHDLCVDGGATLGA</sequence>
<dbReference type="EMBL" id="JEMA01000947">
    <property type="protein sequence ID" value="KYF64004.1"/>
    <property type="molecule type" value="Genomic_DNA"/>
</dbReference>
<dbReference type="NCBIfam" id="NF006074">
    <property type="entry name" value="PRK08220.1"/>
    <property type="match status" value="1"/>
</dbReference>
<dbReference type="InterPro" id="IPR002347">
    <property type="entry name" value="SDR_fam"/>
</dbReference>
<dbReference type="Proteomes" id="UP000075260">
    <property type="component" value="Unassembled WGS sequence"/>
</dbReference>
<evidence type="ECO:0000313" key="12">
    <source>
        <dbReference type="Proteomes" id="UP000075260"/>
    </source>
</evidence>
<comment type="pathway">
    <text evidence="1">Siderophore biosynthesis.</text>
</comment>
<dbReference type="GO" id="GO:0008667">
    <property type="term" value="F:2,3-dihydro-2,3-dihydroxybenzoate dehydrogenase activity"/>
    <property type="evidence" value="ECO:0007669"/>
    <property type="project" value="UniProtKB-UniRule"/>
</dbReference>
<proteinExistence type="inferred from homology"/>
<keyword evidence="3" id="KW-0560">Oxidoreductase</keyword>
<dbReference type="InterPro" id="IPR020904">
    <property type="entry name" value="Sc_DH/Rdtase_CS"/>
</dbReference>
<evidence type="ECO:0000256" key="7">
    <source>
        <dbReference type="ARBA" id="ARBA00067530"/>
    </source>
</evidence>
<dbReference type="PRINTS" id="PR01397">
    <property type="entry name" value="DHBDHDRGNASE"/>
</dbReference>
<dbReference type="SUPFAM" id="SSF51735">
    <property type="entry name" value="NAD(P)-binding Rossmann-fold domains"/>
    <property type="match status" value="1"/>
</dbReference>
<evidence type="ECO:0000256" key="9">
    <source>
        <dbReference type="RuleBase" id="RU000363"/>
    </source>
</evidence>
<evidence type="ECO:0000256" key="1">
    <source>
        <dbReference type="ARBA" id="ARBA00004924"/>
    </source>
</evidence>
<evidence type="ECO:0000259" key="10">
    <source>
        <dbReference type="SMART" id="SM00822"/>
    </source>
</evidence>
<dbReference type="PANTHER" id="PTHR42760:SF115">
    <property type="entry name" value="3-OXOACYL-[ACYL-CARRIER-PROTEIN] REDUCTASE FABG"/>
    <property type="match status" value="1"/>
</dbReference>
<dbReference type="PANTHER" id="PTHR42760">
    <property type="entry name" value="SHORT-CHAIN DEHYDROGENASES/REDUCTASES FAMILY MEMBER"/>
    <property type="match status" value="1"/>
</dbReference>
<gene>
    <name evidence="11" type="ORF">BE15_43870</name>
</gene>
<dbReference type="GO" id="GO:0019290">
    <property type="term" value="P:siderophore biosynthetic process"/>
    <property type="evidence" value="ECO:0007669"/>
    <property type="project" value="InterPro"/>
</dbReference>